<gene>
    <name evidence="2" type="ORF">CR152_22880</name>
</gene>
<keyword evidence="3" id="KW-1185">Reference proteome</keyword>
<sequence length="127" mass="13997">MVRDRRWIAAGCVIVVACGMATRKYPSVLSHYFGNYPGDALWALLVFLLWAFCLPRAKTGTLVVLALGTAFAVEFLQLYQAPWIRQVRATKVGHLVLGSGFDWRDLVACTVGVGVGGLLDRVRAMLR</sequence>
<evidence type="ECO:0000256" key="1">
    <source>
        <dbReference type="SAM" id="Phobius"/>
    </source>
</evidence>
<keyword evidence="1" id="KW-0472">Membrane</keyword>
<name>A0A2D2DPY3_9BURK</name>
<dbReference type="RefSeq" id="WP_099878850.1">
    <property type="nucleotide sequence ID" value="NZ_CP024608.1"/>
</dbReference>
<protein>
    <recommendedName>
        <fullName evidence="4">DUF2809 domain-containing protein</fullName>
    </recommendedName>
</protein>
<evidence type="ECO:0008006" key="4">
    <source>
        <dbReference type="Google" id="ProtNLM"/>
    </source>
</evidence>
<organism evidence="2 3">
    <name type="scientific">Massilia violaceinigra</name>
    <dbReference type="NCBI Taxonomy" id="2045208"/>
    <lineage>
        <taxon>Bacteria</taxon>
        <taxon>Pseudomonadati</taxon>
        <taxon>Pseudomonadota</taxon>
        <taxon>Betaproteobacteria</taxon>
        <taxon>Burkholderiales</taxon>
        <taxon>Oxalobacteraceae</taxon>
        <taxon>Telluria group</taxon>
        <taxon>Massilia</taxon>
    </lineage>
</organism>
<dbReference type="EMBL" id="CP024608">
    <property type="protein sequence ID" value="ATQ77042.1"/>
    <property type="molecule type" value="Genomic_DNA"/>
</dbReference>
<dbReference type="PROSITE" id="PS51257">
    <property type="entry name" value="PROKAR_LIPOPROTEIN"/>
    <property type="match status" value="1"/>
</dbReference>
<dbReference type="InterPro" id="IPR021257">
    <property type="entry name" value="DUF2809"/>
</dbReference>
<dbReference type="Pfam" id="PF10990">
    <property type="entry name" value="DUF2809"/>
    <property type="match status" value="1"/>
</dbReference>
<keyword evidence="1" id="KW-0812">Transmembrane</keyword>
<dbReference type="OrthoDB" id="5360192at2"/>
<feature type="transmembrane region" description="Helical" evidence="1">
    <location>
        <begin position="39"/>
        <end position="55"/>
    </location>
</feature>
<evidence type="ECO:0000313" key="3">
    <source>
        <dbReference type="Proteomes" id="UP000229897"/>
    </source>
</evidence>
<dbReference type="KEGG" id="mass:CR152_22880"/>
<accession>A0A2D2DPY3</accession>
<feature type="transmembrane region" description="Helical" evidence="1">
    <location>
        <begin position="62"/>
        <end position="81"/>
    </location>
</feature>
<dbReference type="AlphaFoldDB" id="A0A2D2DPY3"/>
<dbReference type="Proteomes" id="UP000229897">
    <property type="component" value="Chromosome"/>
</dbReference>
<proteinExistence type="predicted"/>
<evidence type="ECO:0000313" key="2">
    <source>
        <dbReference type="EMBL" id="ATQ77042.1"/>
    </source>
</evidence>
<keyword evidence="1" id="KW-1133">Transmembrane helix</keyword>
<reference evidence="2" key="1">
    <citation type="submission" date="2017-10" db="EMBL/GenBank/DDBJ databases">
        <title>Massilia psychrophilum sp. nov., a novel purple-pigmented bacterium isolated from Tianshan glacier, Xinjiang Municipality, China.</title>
        <authorList>
            <person name="Wang H."/>
        </authorList>
    </citation>
    <scope>NUCLEOTIDE SEQUENCE [LARGE SCALE GENOMIC DNA]</scope>
    <source>
        <strain evidence="2">B2</strain>
    </source>
</reference>